<keyword evidence="1 2" id="KW-0238">DNA-binding</keyword>
<organism evidence="5 6">
    <name type="scientific">Pyxidicoccus parkwayensis</name>
    <dbReference type="NCBI Taxonomy" id="2813578"/>
    <lineage>
        <taxon>Bacteria</taxon>
        <taxon>Pseudomonadati</taxon>
        <taxon>Myxococcota</taxon>
        <taxon>Myxococcia</taxon>
        <taxon>Myxococcales</taxon>
        <taxon>Cystobacterineae</taxon>
        <taxon>Myxococcaceae</taxon>
        <taxon>Pyxidicoccus</taxon>
    </lineage>
</organism>
<dbReference type="InterPro" id="IPR009057">
    <property type="entry name" value="Homeodomain-like_sf"/>
</dbReference>
<dbReference type="Pfam" id="PF17918">
    <property type="entry name" value="TetR_C_15"/>
    <property type="match status" value="1"/>
</dbReference>
<dbReference type="SUPFAM" id="SSF46689">
    <property type="entry name" value="Homeodomain-like"/>
    <property type="match status" value="1"/>
</dbReference>
<evidence type="ECO:0000259" key="4">
    <source>
        <dbReference type="PROSITE" id="PS50977"/>
    </source>
</evidence>
<accession>A0ABX7NMA2</accession>
<dbReference type="PROSITE" id="PS01081">
    <property type="entry name" value="HTH_TETR_1"/>
    <property type="match status" value="1"/>
</dbReference>
<proteinExistence type="predicted"/>
<dbReference type="RefSeq" id="WP_206721112.1">
    <property type="nucleotide sequence ID" value="NZ_CP071090.1"/>
</dbReference>
<dbReference type="InterPro" id="IPR001647">
    <property type="entry name" value="HTH_TetR"/>
</dbReference>
<dbReference type="Proteomes" id="UP000662747">
    <property type="component" value="Chromosome"/>
</dbReference>
<dbReference type="PROSITE" id="PS50977">
    <property type="entry name" value="HTH_TETR_2"/>
    <property type="match status" value="1"/>
</dbReference>
<evidence type="ECO:0000256" key="2">
    <source>
        <dbReference type="PROSITE-ProRule" id="PRU00335"/>
    </source>
</evidence>
<feature type="domain" description="HTH tetR-type" evidence="4">
    <location>
        <begin position="19"/>
        <end position="79"/>
    </location>
</feature>
<dbReference type="EMBL" id="CP071090">
    <property type="protein sequence ID" value="QSQ19528.1"/>
    <property type="molecule type" value="Genomic_DNA"/>
</dbReference>
<keyword evidence="6" id="KW-1185">Reference proteome</keyword>
<dbReference type="InterPro" id="IPR050109">
    <property type="entry name" value="HTH-type_TetR-like_transc_reg"/>
</dbReference>
<dbReference type="InterPro" id="IPR036271">
    <property type="entry name" value="Tet_transcr_reg_TetR-rel_C_sf"/>
</dbReference>
<evidence type="ECO:0000256" key="1">
    <source>
        <dbReference type="ARBA" id="ARBA00023125"/>
    </source>
</evidence>
<feature type="region of interest" description="Disordered" evidence="3">
    <location>
        <begin position="209"/>
        <end position="234"/>
    </location>
</feature>
<gene>
    <name evidence="5" type="ORF">JY651_29955</name>
</gene>
<feature type="compositionally biased region" description="Basic residues" evidence="3">
    <location>
        <begin position="224"/>
        <end position="234"/>
    </location>
</feature>
<dbReference type="InterPro" id="IPR023772">
    <property type="entry name" value="DNA-bd_HTH_TetR-type_CS"/>
</dbReference>
<evidence type="ECO:0000313" key="6">
    <source>
        <dbReference type="Proteomes" id="UP000662747"/>
    </source>
</evidence>
<evidence type="ECO:0000313" key="5">
    <source>
        <dbReference type="EMBL" id="QSQ19528.1"/>
    </source>
</evidence>
<reference evidence="5 6" key="1">
    <citation type="submission" date="2021-02" db="EMBL/GenBank/DDBJ databases">
        <title>De Novo genome assembly of isolated myxobacteria.</title>
        <authorList>
            <person name="Stevens D.C."/>
        </authorList>
    </citation>
    <scope>NUCLEOTIDE SEQUENCE [LARGE SCALE GENOMIC DNA]</scope>
    <source>
        <strain evidence="6">SCPEA02</strain>
    </source>
</reference>
<protein>
    <submittedName>
        <fullName evidence="5">TetR family transcriptional regulator</fullName>
    </submittedName>
</protein>
<dbReference type="SUPFAM" id="SSF48498">
    <property type="entry name" value="Tetracyclin repressor-like, C-terminal domain"/>
    <property type="match status" value="1"/>
</dbReference>
<name>A0ABX7NMA2_9BACT</name>
<evidence type="ECO:0000256" key="3">
    <source>
        <dbReference type="SAM" id="MobiDB-lite"/>
    </source>
</evidence>
<dbReference type="PRINTS" id="PR00455">
    <property type="entry name" value="HTHTETR"/>
</dbReference>
<feature type="DNA-binding region" description="H-T-H motif" evidence="2">
    <location>
        <begin position="42"/>
        <end position="61"/>
    </location>
</feature>
<dbReference type="PANTHER" id="PTHR30055:SF223">
    <property type="entry name" value="HTH-TYPE TRANSCRIPTIONAL REGULATOR UIDR"/>
    <property type="match status" value="1"/>
</dbReference>
<dbReference type="Gene3D" id="1.10.357.10">
    <property type="entry name" value="Tetracycline Repressor, domain 2"/>
    <property type="match status" value="1"/>
</dbReference>
<dbReference type="InterPro" id="IPR041669">
    <property type="entry name" value="TetR_C_15"/>
</dbReference>
<sequence length="234" mass="26444">MKSSTPLAPRRKPRQSRAQVTCDAIITATAQILVKDGYDAASTNHVARVAGVSVGSVYQYFSSKEALVMAVMERYRAEGLTDLEEGMARLSGATLREALRLLIRQVLAKKAENPRLHQVLVEQLPRMRQLQQVDPYAVRMLRLVRDFLQPHAREVRPKDLDMAAFIIFNTVESLTHVALSSRPDYLTREAYVDELCALVLGYLQPTRESVRRPPARTSRTRTAATRKSRSARNR</sequence>
<dbReference type="Pfam" id="PF00440">
    <property type="entry name" value="TetR_N"/>
    <property type="match status" value="1"/>
</dbReference>
<dbReference type="PANTHER" id="PTHR30055">
    <property type="entry name" value="HTH-TYPE TRANSCRIPTIONAL REGULATOR RUTR"/>
    <property type="match status" value="1"/>
</dbReference>